<evidence type="ECO:0000313" key="2">
    <source>
        <dbReference type="EMBL" id="ATB27636.1"/>
    </source>
</evidence>
<dbReference type="Gene3D" id="1.50.10.10">
    <property type="match status" value="1"/>
</dbReference>
<feature type="domain" description="Mannosylglycerate hydrolase MGH1-like glycoside hydrolase" evidence="1">
    <location>
        <begin position="441"/>
        <end position="665"/>
    </location>
</feature>
<dbReference type="EMBL" id="CP022163">
    <property type="protein sequence ID" value="ATB27636.1"/>
    <property type="molecule type" value="Genomic_DNA"/>
</dbReference>
<reference evidence="2 3" key="1">
    <citation type="submission" date="2017-06" db="EMBL/GenBank/DDBJ databases">
        <authorList>
            <person name="Kim H.J."/>
            <person name="Triplett B.A."/>
        </authorList>
    </citation>
    <scope>NUCLEOTIDE SEQUENCE [LARGE SCALE GENOMIC DNA]</scope>
    <source>
        <strain evidence="2 3">DSM 14713</strain>
    </source>
</reference>
<dbReference type="InterPro" id="IPR008928">
    <property type="entry name" value="6-hairpin_glycosidase_sf"/>
</dbReference>
<dbReference type="SUPFAM" id="SSF48208">
    <property type="entry name" value="Six-hairpin glycosidases"/>
    <property type="match status" value="1"/>
</dbReference>
<accession>A0A250I9J6</accession>
<dbReference type="GO" id="GO:0009311">
    <property type="term" value="P:oligosaccharide metabolic process"/>
    <property type="evidence" value="ECO:0007669"/>
    <property type="project" value="InterPro"/>
</dbReference>
<proteinExistence type="predicted"/>
<feature type="domain" description="Mannosylglycerate hydrolase MGH1-like glycoside hydrolase" evidence="1">
    <location>
        <begin position="714"/>
        <end position="883"/>
    </location>
</feature>
<dbReference type="GO" id="GO:0004573">
    <property type="term" value="F:Glc3Man9GlcNAc2 oligosaccharide glucosidase activity"/>
    <property type="evidence" value="ECO:0007669"/>
    <property type="project" value="InterPro"/>
</dbReference>
<organism evidence="2 3">
    <name type="scientific">Melittangium boletus DSM 14713</name>
    <dbReference type="NCBI Taxonomy" id="1294270"/>
    <lineage>
        <taxon>Bacteria</taxon>
        <taxon>Pseudomonadati</taxon>
        <taxon>Myxococcota</taxon>
        <taxon>Myxococcia</taxon>
        <taxon>Myxococcales</taxon>
        <taxon>Cystobacterineae</taxon>
        <taxon>Archangiaceae</taxon>
        <taxon>Melittangium</taxon>
    </lineage>
</organism>
<sequence length="900" mass="103099">MVRPMSQASTRALGAEALRLVEDEHRGANWKRWGPYLAERQWGTVREDYSARGENWTDFPHAHARSRAYRWGEDGLLGITDRQGRLCFSVALWNERDSILKERLFGLTGPQGNHGEDVKEEYFYLDSTPTHSYMKALYKYPQAAFPYERLVAENQHRGRLAPEFELIDTGLFSERRYFDVFAEYAKAATDDLLIRLTVVNRGPKSARIHVLPTLWFRNTWAWGREGEGYWPRPHLAAHGEDAVRATQASLGAYRLHAQAPAGGPRPERLFTDNETNFQRLYGIPNRSRHVKDAFHDAVVDGRREALNPAQEGTKAAFHYVLEVPAGGSVELALRLVSEAQAPAEPFGASFPQTFARRLAEADEFYASRLPTALDEEERRVARQACAGLLWTKQFYHYAVKAWQEGDPAHPSPPPERLRGRNRDWSHLYNRDILSVPDKWEYPWYAAWDTAFHMVPFARLDPLFAKEQLLLFLREWFMHPNGQIPAYEFEFSDVNPPVHAWACWRVYKLTGAHGKRDRLFLARAFQKLLLNFTWWVNRKDVDGLNLFSGGFLGLDNIGVFDRSKPLPTGGHLHQADGTAWMAFFCTTMLSMALELAQEDPAYEDIASKFFEHFVAIVDAMNHLGGTGLWDEEDGFYYDELKQEGQPALPLRVRSMVGLVPLFAAEVLEDRVLERLPGFARRLRWFLENRADLAQNTSYMAVCQRTGLGGRRLLAIPSRARLERVLRRVLDPREFLSDHGIRSLSRMHAEQPFVFHAGREEHRVAYVPGDSDSGMFGGNSNWRGPVWFPLNFLLIEALERYHHFYGDDFQVECPTGSGKWMSLVEVARELSSRLSRLFLPDASGHRPCHGGDPRYVEDPAFRELVLFHEYFHGDTGRGLGASHQTGWTALVLQCLARRQQSP</sequence>
<dbReference type="Pfam" id="PF22422">
    <property type="entry name" value="MGH1-like_GH"/>
    <property type="match status" value="2"/>
</dbReference>
<dbReference type="AlphaFoldDB" id="A0A250I9J6"/>
<dbReference type="Proteomes" id="UP000217289">
    <property type="component" value="Chromosome"/>
</dbReference>
<dbReference type="PANTHER" id="PTHR10412">
    <property type="entry name" value="MANNOSYL-OLIGOSACCHARIDE GLUCOSIDASE"/>
    <property type="match status" value="1"/>
</dbReference>
<gene>
    <name evidence="2" type="ORF">MEBOL_001080</name>
</gene>
<dbReference type="InterPro" id="IPR012341">
    <property type="entry name" value="6hp_glycosidase-like_sf"/>
</dbReference>
<name>A0A250I9J6_9BACT</name>
<evidence type="ECO:0000259" key="1">
    <source>
        <dbReference type="Pfam" id="PF22422"/>
    </source>
</evidence>
<dbReference type="InterPro" id="IPR054491">
    <property type="entry name" value="MGH1-like_GH"/>
</dbReference>
<protein>
    <submittedName>
        <fullName evidence="2">Glucosidase</fullName>
    </submittedName>
</protein>
<dbReference type="PANTHER" id="PTHR10412:SF10">
    <property type="entry name" value="GLYCOSYL HYDROLASE FAMILY 63 C-TERMINAL DOMAIN-CONTAINING PROTEIN"/>
    <property type="match status" value="1"/>
</dbReference>
<keyword evidence="3" id="KW-1185">Reference proteome</keyword>
<dbReference type="InterPro" id="IPR004888">
    <property type="entry name" value="Glycoside_hydrolase_63"/>
</dbReference>
<dbReference type="KEGG" id="mbd:MEBOL_001080"/>
<evidence type="ECO:0000313" key="3">
    <source>
        <dbReference type="Proteomes" id="UP000217289"/>
    </source>
</evidence>